<feature type="transmembrane region" description="Helical" evidence="1">
    <location>
        <begin position="71"/>
        <end position="93"/>
    </location>
</feature>
<keyword evidence="1" id="KW-0812">Transmembrane</keyword>
<feature type="transmembrane region" description="Helical" evidence="1">
    <location>
        <begin position="180"/>
        <end position="202"/>
    </location>
</feature>
<reference evidence="4" key="1">
    <citation type="journal article" date="2020" name="PLoS Negl. Trop. Dis.">
        <title>High-quality nuclear genome for Sarcoptes scabiei-A critical resource for a neglected parasite.</title>
        <authorList>
            <person name="Korhonen P.K."/>
            <person name="Gasser R.B."/>
            <person name="Ma G."/>
            <person name="Wang T."/>
            <person name="Stroehlein A.J."/>
            <person name="Young N.D."/>
            <person name="Ang C.S."/>
            <person name="Fernando D.D."/>
            <person name="Lu H.C."/>
            <person name="Taylor S."/>
            <person name="Reynolds S.L."/>
            <person name="Mofiz E."/>
            <person name="Najaraj S.H."/>
            <person name="Gowda H."/>
            <person name="Madugundu A."/>
            <person name="Renuse S."/>
            <person name="Holt D."/>
            <person name="Pandey A."/>
            <person name="Papenfuss A.T."/>
            <person name="Fischer K."/>
        </authorList>
    </citation>
    <scope>NUCLEOTIDE SEQUENCE [LARGE SCALE GENOMIC DNA]</scope>
</reference>
<feature type="transmembrane region" description="Helical" evidence="1">
    <location>
        <begin position="113"/>
        <end position="132"/>
    </location>
</feature>
<proteinExistence type="predicted"/>
<feature type="transmembrane region" description="Helical" evidence="1">
    <location>
        <begin position="222"/>
        <end position="246"/>
    </location>
</feature>
<dbReference type="AlphaFoldDB" id="A0A834RE35"/>
<gene>
    <name evidence="2" type="ORF">SSS_266</name>
</gene>
<evidence type="ECO:0000256" key="1">
    <source>
        <dbReference type="SAM" id="Phobius"/>
    </source>
</evidence>
<feature type="transmembrane region" description="Helical" evidence="1">
    <location>
        <begin position="303"/>
        <end position="322"/>
    </location>
</feature>
<accession>A0A834RE35</accession>
<organism evidence="2">
    <name type="scientific">Sarcoptes scabiei</name>
    <name type="common">Itch mite</name>
    <name type="synonym">Acarus scabiei</name>
    <dbReference type="NCBI Taxonomy" id="52283"/>
    <lineage>
        <taxon>Eukaryota</taxon>
        <taxon>Metazoa</taxon>
        <taxon>Ecdysozoa</taxon>
        <taxon>Arthropoda</taxon>
        <taxon>Chelicerata</taxon>
        <taxon>Arachnida</taxon>
        <taxon>Acari</taxon>
        <taxon>Acariformes</taxon>
        <taxon>Sarcoptiformes</taxon>
        <taxon>Astigmata</taxon>
        <taxon>Psoroptidia</taxon>
        <taxon>Sarcoptoidea</taxon>
        <taxon>Sarcoptidae</taxon>
        <taxon>Sarcoptinae</taxon>
        <taxon>Sarcoptes</taxon>
    </lineage>
</organism>
<evidence type="ECO:0008006" key="5">
    <source>
        <dbReference type="Google" id="ProtNLM"/>
    </source>
</evidence>
<dbReference type="Proteomes" id="UP000070412">
    <property type="component" value="Unassembled WGS sequence"/>
</dbReference>
<evidence type="ECO:0000313" key="2">
    <source>
        <dbReference type="EMBL" id="KAF7494921.1"/>
    </source>
</evidence>
<sequence>MNKFNRDSSLDYDHSLDEKDKIVLSEGYLPTDKIFKIDQYLRMFGFLSQSIEDYLQGNVQGKLKNPSKRMYCFLVLLLFLVMACRNVILVFTSNVWLRNFLGEPKSGRPVDQIELTMAIWSIYGLLLCNLFYKSEKNQLLSWLSPFSIFKGVVSPASMGLNVKMTDEWFRKTKKSMNQSLLFCNIQGLIANVMFALTAYHRFHLKSVPVLANFFWTSITMVWIYYGSALIFISYSYFYSLAAYFILKYRKVNQDIETIISSDPRMKPNERCAMLYRILVDHNKTCSEIHDCNRFWSKYIMQTYFLFIAIICYTTFQTFFTYNNTTVRLFMFSTTVVTGLILTKVSIAASRLTNEAHLSYGRLIRVTFNKYPVELQIQLRMFIQRLSGPTIGFYCLDIFEITYSTYASIIAALGQNFLLVIDFVQSYAQLKEEHYTSSELDISDVFNATFSLNTLVSEEINMIQEKLL</sequence>
<dbReference type="EnsemblMetazoa" id="SSS_266s_mrna">
    <property type="protein sequence ID" value="KAF7494921.1"/>
    <property type="gene ID" value="SSS_266"/>
</dbReference>
<evidence type="ECO:0000313" key="3">
    <source>
        <dbReference type="EnsemblMetazoa" id="KAF7494921.1"/>
    </source>
</evidence>
<evidence type="ECO:0000313" key="4">
    <source>
        <dbReference type="Proteomes" id="UP000070412"/>
    </source>
</evidence>
<protein>
    <recommendedName>
        <fullName evidence="5">Gustatory receptor</fullName>
    </recommendedName>
</protein>
<name>A0A834RE35_SARSC</name>
<feature type="transmembrane region" description="Helical" evidence="1">
    <location>
        <begin position="328"/>
        <end position="348"/>
    </location>
</feature>
<dbReference type="EMBL" id="WVUK01000051">
    <property type="protein sequence ID" value="KAF7494921.1"/>
    <property type="molecule type" value="Genomic_DNA"/>
</dbReference>
<reference evidence="2" key="2">
    <citation type="submission" date="2020-01" db="EMBL/GenBank/DDBJ databases">
        <authorList>
            <person name="Korhonen P.K.K."/>
            <person name="Guangxu M.G."/>
            <person name="Wang T.W."/>
            <person name="Stroehlein A.J.S."/>
            <person name="Young N.D."/>
            <person name="Ang C.-S.A."/>
            <person name="Fernando D.W.F."/>
            <person name="Lu H.L."/>
            <person name="Taylor S.T."/>
            <person name="Ehtesham M.E.M."/>
            <person name="Najaraj S.H.N."/>
            <person name="Harsha G.H.G."/>
            <person name="Madugundu A.M."/>
            <person name="Renuse S.R."/>
            <person name="Holt D.H."/>
            <person name="Pandey A.P."/>
            <person name="Papenfuss A.P."/>
            <person name="Gasser R.B.G."/>
            <person name="Fischer K.F."/>
        </authorList>
    </citation>
    <scope>NUCLEOTIDE SEQUENCE</scope>
    <source>
        <strain evidence="2">SSS_KF_BRIS2020</strain>
    </source>
</reference>
<keyword evidence="1" id="KW-1133">Transmembrane helix</keyword>
<reference evidence="3" key="3">
    <citation type="submission" date="2022-06" db="UniProtKB">
        <authorList>
            <consortium name="EnsemblMetazoa"/>
        </authorList>
    </citation>
    <scope>IDENTIFICATION</scope>
</reference>
<dbReference type="OrthoDB" id="6478931at2759"/>
<keyword evidence="4" id="KW-1185">Reference proteome</keyword>
<keyword evidence="1" id="KW-0472">Membrane</keyword>